<dbReference type="SUPFAM" id="SSF69618">
    <property type="entry name" value="HemD-like"/>
    <property type="match status" value="1"/>
</dbReference>
<accession>A0A6B3RPT8</accession>
<protein>
    <submittedName>
        <fullName evidence="2">Uroporphyrinogen-III synthase</fullName>
    </submittedName>
</protein>
<dbReference type="RefSeq" id="WP_240335628.1">
    <property type="nucleotide sequence ID" value="NZ_JAAIKE010000007.1"/>
</dbReference>
<feature type="domain" description="Tetrapyrrole biosynthesis uroporphyrinogen III synthase" evidence="1">
    <location>
        <begin position="26"/>
        <end position="226"/>
    </location>
</feature>
<dbReference type="Gene3D" id="3.40.50.10090">
    <property type="match status" value="2"/>
</dbReference>
<dbReference type="Proteomes" id="UP000481421">
    <property type="component" value="Unassembled WGS sequence"/>
</dbReference>
<sequence length="236" mass="25011">MLITRPQPQASRFADAATERYGTRVRPVLSPLLAPSYFLPDLPKGPFGAVILTSETGAQAAAAMLGRLPARAYCVGERTAEVASGLGFSAQSADGNADDLLRLLLTRPEHAPFLHMRGREARGDLAARLQSAGVPAQEVIVYAQEPQPLSSEARGVLEASGDVIAPLFSPRSAEVFRRALADVAEGADLWPRLCIAALSPAIASIFADCPARQMIVATGPTQAELFSALDRFIFTA</sequence>
<reference evidence="2 3" key="1">
    <citation type="submission" date="2020-02" db="EMBL/GenBank/DDBJ databases">
        <title>Rhodobacter algicola sp. nov., isolated from microalga culture.</title>
        <authorList>
            <person name="Park C.-Y."/>
        </authorList>
    </citation>
    <scope>NUCLEOTIDE SEQUENCE [LARGE SCALE GENOMIC DNA]</scope>
    <source>
        <strain evidence="2 3">ETT8</strain>
    </source>
</reference>
<dbReference type="GO" id="GO:0004852">
    <property type="term" value="F:uroporphyrinogen-III synthase activity"/>
    <property type="evidence" value="ECO:0007669"/>
    <property type="project" value="InterPro"/>
</dbReference>
<evidence type="ECO:0000259" key="1">
    <source>
        <dbReference type="Pfam" id="PF02602"/>
    </source>
</evidence>
<proteinExistence type="predicted"/>
<dbReference type="InterPro" id="IPR036108">
    <property type="entry name" value="4pyrrol_syn_uPrphyn_synt_sf"/>
</dbReference>
<comment type="caution">
    <text evidence="2">The sequence shown here is derived from an EMBL/GenBank/DDBJ whole genome shotgun (WGS) entry which is preliminary data.</text>
</comment>
<dbReference type="CDD" id="cd06578">
    <property type="entry name" value="HemD"/>
    <property type="match status" value="1"/>
</dbReference>
<dbReference type="AlphaFoldDB" id="A0A6B3RPT8"/>
<dbReference type="Pfam" id="PF02602">
    <property type="entry name" value="HEM4"/>
    <property type="match status" value="1"/>
</dbReference>
<dbReference type="EMBL" id="JAAIKE010000007">
    <property type="protein sequence ID" value="NEX48130.1"/>
    <property type="molecule type" value="Genomic_DNA"/>
</dbReference>
<organism evidence="2 3">
    <name type="scientific">Pseudotabrizicola algicola</name>
    <dbReference type="NCBI Taxonomy" id="2709381"/>
    <lineage>
        <taxon>Bacteria</taxon>
        <taxon>Pseudomonadati</taxon>
        <taxon>Pseudomonadota</taxon>
        <taxon>Alphaproteobacteria</taxon>
        <taxon>Rhodobacterales</taxon>
        <taxon>Paracoccaceae</taxon>
        <taxon>Pseudotabrizicola</taxon>
    </lineage>
</organism>
<name>A0A6B3RPT8_9RHOB</name>
<dbReference type="GO" id="GO:0033014">
    <property type="term" value="P:tetrapyrrole biosynthetic process"/>
    <property type="evidence" value="ECO:0007669"/>
    <property type="project" value="InterPro"/>
</dbReference>
<evidence type="ECO:0000313" key="2">
    <source>
        <dbReference type="EMBL" id="NEX48130.1"/>
    </source>
</evidence>
<dbReference type="InterPro" id="IPR003754">
    <property type="entry name" value="4pyrrol_synth_uPrphyn_synth"/>
</dbReference>
<keyword evidence="3" id="KW-1185">Reference proteome</keyword>
<gene>
    <name evidence="2" type="ORF">G3572_18115</name>
</gene>
<evidence type="ECO:0000313" key="3">
    <source>
        <dbReference type="Proteomes" id="UP000481421"/>
    </source>
</evidence>